<evidence type="ECO:0000256" key="5">
    <source>
        <dbReference type="PIRSR" id="PIRSR610972-4"/>
    </source>
</evidence>
<feature type="binding site" evidence="4">
    <location>
        <position position="948"/>
    </location>
    <ligand>
        <name>Mg(2+)</name>
        <dbReference type="ChEBI" id="CHEBI:18420"/>
    </ligand>
</feature>
<dbReference type="OrthoDB" id="9758855at2"/>
<dbReference type="SFLD" id="SFLDS00003">
    <property type="entry name" value="Haloacid_Dehalogenase"/>
    <property type="match status" value="1"/>
</dbReference>
<keyword evidence="4" id="KW-0479">Metal-binding</keyword>
<dbReference type="PANTHER" id="PTHR11051">
    <property type="entry name" value="GLYCOSYL HYDROLASE-RELATED"/>
    <property type="match status" value="1"/>
</dbReference>
<dbReference type="InterPro" id="IPR010972">
    <property type="entry name" value="Beta-PGM"/>
</dbReference>
<evidence type="ECO:0000256" key="1">
    <source>
        <dbReference type="ARBA" id="ARBA00006171"/>
    </source>
</evidence>
<dbReference type="SFLD" id="SFLDG01135">
    <property type="entry name" value="C1.5.6:_HAD__Beta-PGM__Phospha"/>
    <property type="match status" value="1"/>
</dbReference>
<evidence type="ECO:0000256" key="4">
    <source>
        <dbReference type="PIRSR" id="PIRSR610972-3"/>
    </source>
</evidence>
<dbReference type="SFLD" id="SFLDG01129">
    <property type="entry name" value="C1.5:_HAD__Beta-PGM__Phosphata"/>
    <property type="match status" value="1"/>
</dbReference>
<keyword evidence="10" id="KW-1185">Reference proteome</keyword>
<dbReference type="CDD" id="cd02598">
    <property type="entry name" value="HAD_BPGM"/>
    <property type="match status" value="1"/>
</dbReference>
<feature type="binding site" evidence="3">
    <location>
        <begin position="893"/>
        <end position="897"/>
    </location>
    <ligand>
        <name>substrate</name>
    </ligand>
</feature>
<dbReference type="Pfam" id="PF00702">
    <property type="entry name" value="Hydrolase"/>
    <property type="match status" value="1"/>
</dbReference>
<dbReference type="InterPro" id="IPR037018">
    <property type="entry name" value="GH65_N"/>
</dbReference>
<reference evidence="10" key="1">
    <citation type="submission" date="2017-02" db="EMBL/GenBank/DDBJ databases">
        <authorList>
            <person name="Varghese N."/>
            <person name="Submissions S."/>
        </authorList>
    </citation>
    <scope>NUCLEOTIDE SEQUENCE [LARGE SCALE GENOMIC DNA]</scope>
    <source>
        <strain evidence="10">DSM 16521</strain>
    </source>
</reference>
<feature type="site" description="Important for catalytic activity and assists the phosphoryl transfer reaction to Asp8 by balancing charge and orienting the reacting groups" evidence="5">
    <location>
        <position position="893"/>
    </location>
</feature>
<dbReference type="AlphaFoldDB" id="A0A1T4P2X0"/>
<dbReference type="InterPro" id="IPR005194">
    <property type="entry name" value="Glyco_hydro_65_C"/>
</dbReference>
<dbReference type="GO" id="GO:0016757">
    <property type="term" value="F:glycosyltransferase activity"/>
    <property type="evidence" value="ECO:0007669"/>
    <property type="project" value="UniProtKB-ARBA"/>
</dbReference>
<dbReference type="Gene3D" id="2.60.420.10">
    <property type="entry name" value="Maltose phosphorylase, domain 3"/>
    <property type="match status" value="1"/>
</dbReference>
<sequence length="999" mass="112246">MKQQTATPIYPLDEWKIIEERFRPEDNLRNESIFATGNGYIGMRGNFEEGYEGPEGTSVNGTYLNGFFDSEPIIYGEEAYGYARNRQTMLNVTDGKIMQVLVDDQPFSLFRGRILAYRRELDLKTGLLTREVTWEAPAGQQVRLRFQRLVSLQRKHLAALTCEVEALNFNGEITFISALNGDVRNQVSKGDPRTGSGFQGQVLMTEGKGAEGDFAALRQRTKTTAFALVCAMENAIEASREGKREKVEAEQLVGFRYTLPVKQGEKVRLEKYLAYYTSRDYPEGELLTRAQATVEEARNLGFTALAEEQRQYLAAFWQVADIEIKGDAALQQGLRFNAFQLLQSAGRDGRTNIGAKGLTGEGYEGHYFWDTEIYILPFFLYTSPEIARSLLAYRYHILNKARERARQMSQRGALFPWRTIDGEETSAYYPAGTAQYHINAAVIYALKKYLQATGDLEFFLQAGAEMLFETARFWVDLGDYIPRKGNRFCINGVTGPDEYTAIVNNNAYTNLMAKDHLEFAARMANWLQREYPEQYQVLAAKIGLQPEEVAAWQRAAGLMYLPYDEELGILAQDDSFLDKAVWDFAGTPADKYPLLLHYHPLVIYRHQVLKQADVVLALFLQGNRFSLAEKKRNYDYYEPLTTHDSSLSPCIYSIMAAEIGYKDKAYHYFMQTARLDLDDYHGNVKDGLHMAAMAGARLALVCGFGGMREYDGKLYFNPIIPEKWEGYSFKVRFQHRLLQVQVTAEEAVYTLLTGEPLTIYHRQQELQLLAGRPVAVSIKPRLEAVIFDLDGVITDTAEYHYLAWKRLAEELGLAFDRALNEQLKGIGRKESLEIILQANGKTAAEAEKEEWIARKNRYYLELLEQLTPAAVAPGVLALLQELKAHGIKIALASASKNAPLVLEKLQLTRYFDVIVDAGAVKKGKPDPEIFLTAAEQLQVHGGNCLGIEDAAAGIAAIKAAGMVAVGVGDKATLPAADLVVKTMNELNLSKLQACFTGVR</sequence>
<dbReference type="Gene3D" id="1.50.10.10">
    <property type="match status" value="1"/>
</dbReference>
<dbReference type="Gene3D" id="3.40.50.1000">
    <property type="entry name" value="HAD superfamily/HAD-like"/>
    <property type="match status" value="1"/>
</dbReference>
<dbReference type="InterPro" id="IPR008928">
    <property type="entry name" value="6-hairpin_glycosidase_sf"/>
</dbReference>
<dbReference type="InterPro" id="IPR006439">
    <property type="entry name" value="HAD-SF_hydro_IA"/>
</dbReference>
<dbReference type="SUPFAM" id="SSF48208">
    <property type="entry name" value="Six-hairpin glycosidases"/>
    <property type="match status" value="1"/>
</dbReference>
<feature type="binding site" evidence="3">
    <location>
        <position position="924"/>
    </location>
    <ligand>
        <name>substrate</name>
    </ligand>
</feature>
<evidence type="ECO:0000256" key="3">
    <source>
        <dbReference type="PIRSR" id="PIRSR610972-2"/>
    </source>
</evidence>
<gene>
    <name evidence="9" type="ORF">SAMN02745885_01131</name>
</gene>
<comment type="cofactor">
    <cofactor evidence="4">
        <name>Mg(2+)</name>
        <dbReference type="ChEBI" id="CHEBI:18420"/>
    </cofactor>
    <text evidence="4">Binds 2 magnesium ions per subunit.</text>
</comment>
<dbReference type="InterPro" id="IPR023198">
    <property type="entry name" value="PGP-like_dom2"/>
</dbReference>
<comment type="similarity">
    <text evidence="1">Belongs to the HAD-like hydrolase superfamily. CbbY/CbbZ/Gph/YieH family.</text>
</comment>
<name>A0A1T4P2X0_9FIRM</name>
<dbReference type="Proteomes" id="UP000189933">
    <property type="component" value="Unassembled WGS sequence"/>
</dbReference>
<evidence type="ECO:0000256" key="2">
    <source>
        <dbReference type="PIRSR" id="PIRSR610972-1"/>
    </source>
</evidence>
<dbReference type="NCBIfam" id="TIGR01990">
    <property type="entry name" value="bPGM"/>
    <property type="match status" value="1"/>
</dbReference>
<feature type="binding site" evidence="3">
    <location>
        <position position="831"/>
    </location>
    <ligand>
        <name>substrate</name>
    </ligand>
</feature>
<dbReference type="InterPro" id="IPR023214">
    <property type="entry name" value="HAD_sf"/>
</dbReference>
<evidence type="ECO:0000313" key="9">
    <source>
        <dbReference type="EMBL" id="SJZ85799.1"/>
    </source>
</evidence>
<dbReference type="NCBIfam" id="TIGR01509">
    <property type="entry name" value="HAD-SF-IA-v3"/>
    <property type="match status" value="1"/>
</dbReference>
<dbReference type="RefSeq" id="WP_078665215.1">
    <property type="nucleotide sequence ID" value="NZ_FUXM01000009.1"/>
</dbReference>
<feature type="active site" description="Proton donor/acceptor" evidence="2">
    <location>
        <position position="790"/>
    </location>
</feature>
<dbReference type="InterPro" id="IPR012341">
    <property type="entry name" value="6hp_glycosidase-like_sf"/>
</dbReference>
<dbReference type="Gene3D" id="2.70.98.40">
    <property type="entry name" value="Glycoside hydrolase, family 65, N-terminal domain"/>
    <property type="match status" value="1"/>
</dbReference>
<feature type="domain" description="Glycoside hydrolase family 65 N-terminal" evidence="8">
    <location>
        <begin position="19"/>
        <end position="279"/>
    </location>
</feature>
<dbReference type="InterPro" id="IPR005195">
    <property type="entry name" value="Glyco_hydro_65_M"/>
</dbReference>
<evidence type="ECO:0000259" key="7">
    <source>
        <dbReference type="Pfam" id="PF03633"/>
    </source>
</evidence>
<dbReference type="GO" id="GO:0000287">
    <property type="term" value="F:magnesium ion binding"/>
    <property type="evidence" value="ECO:0007669"/>
    <property type="project" value="InterPro"/>
</dbReference>
<dbReference type="InterPro" id="IPR036412">
    <property type="entry name" value="HAD-like_sf"/>
</dbReference>
<dbReference type="EMBL" id="FUXM01000009">
    <property type="protein sequence ID" value="SJZ85799.1"/>
    <property type="molecule type" value="Genomic_DNA"/>
</dbReference>
<dbReference type="SUPFAM" id="SSF74650">
    <property type="entry name" value="Galactose mutarotase-like"/>
    <property type="match status" value="1"/>
</dbReference>
<dbReference type="SUPFAM" id="SSF56784">
    <property type="entry name" value="HAD-like"/>
    <property type="match status" value="1"/>
</dbReference>
<feature type="site" description="Important for catalytic activity and assists the phosphoryl transfer reaction to Asp8 by balancing charge and orienting the reacting groups" evidence="5">
    <location>
        <position position="924"/>
    </location>
</feature>
<feature type="domain" description="Glycoside hydrolase family 65 central catalytic" evidence="6">
    <location>
        <begin position="335"/>
        <end position="696"/>
    </location>
</feature>
<dbReference type="GO" id="GO:0005975">
    <property type="term" value="P:carbohydrate metabolic process"/>
    <property type="evidence" value="ECO:0007669"/>
    <property type="project" value="InterPro"/>
</dbReference>
<dbReference type="GO" id="GO:0004553">
    <property type="term" value="F:hydrolase activity, hydrolyzing O-glycosyl compounds"/>
    <property type="evidence" value="ECO:0007669"/>
    <property type="project" value="TreeGrafter"/>
</dbReference>
<dbReference type="NCBIfam" id="TIGR02009">
    <property type="entry name" value="PGMB-YQAB-SF"/>
    <property type="match status" value="1"/>
</dbReference>
<evidence type="ECO:0000313" key="10">
    <source>
        <dbReference type="Proteomes" id="UP000189933"/>
    </source>
</evidence>
<feature type="binding site" evidence="4">
    <location>
        <position position="788"/>
    </location>
    <ligand>
        <name>Mg(2+)</name>
        <dbReference type="ChEBI" id="CHEBI:18420"/>
    </ligand>
</feature>
<dbReference type="InterPro" id="IPR010976">
    <property type="entry name" value="B-phosphoglucomutase_hydrolase"/>
</dbReference>
<feature type="binding site" evidence="3">
    <location>
        <position position="855"/>
    </location>
    <ligand>
        <name>substrate</name>
    </ligand>
</feature>
<dbReference type="Pfam" id="PF03633">
    <property type="entry name" value="Glyco_hydro_65C"/>
    <property type="match status" value="1"/>
</dbReference>
<accession>A0A1T4P2X0</accession>
<dbReference type="GO" id="GO:0030246">
    <property type="term" value="F:carbohydrate binding"/>
    <property type="evidence" value="ECO:0007669"/>
    <property type="project" value="InterPro"/>
</dbReference>
<dbReference type="InterPro" id="IPR005196">
    <property type="entry name" value="Glyco_hydro_65_N"/>
</dbReference>
<evidence type="ECO:0000259" key="8">
    <source>
        <dbReference type="Pfam" id="PF03636"/>
    </source>
</evidence>
<dbReference type="Gene3D" id="1.10.150.240">
    <property type="entry name" value="Putative phosphatase, domain 2"/>
    <property type="match status" value="1"/>
</dbReference>
<feature type="binding site" evidence="3">
    <location>
        <begin position="788"/>
        <end position="790"/>
    </location>
    <ligand>
        <name>substrate</name>
    </ligand>
</feature>
<dbReference type="Pfam" id="PF03632">
    <property type="entry name" value="Glyco_hydro_65m"/>
    <property type="match status" value="1"/>
</dbReference>
<feature type="active site" description="Nucleophile" evidence="2">
    <location>
        <position position="788"/>
    </location>
</feature>
<feature type="binding site" evidence="3">
    <location>
        <position position="804"/>
    </location>
    <ligand>
        <name>substrate</name>
    </ligand>
</feature>
<dbReference type="Pfam" id="PF03636">
    <property type="entry name" value="Glyco_hydro_65N"/>
    <property type="match status" value="1"/>
</dbReference>
<feature type="binding site" evidence="4">
    <location>
        <position position="949"/>
    </location>
    <ligand>
        <name>Mg(2+)</name>
        <dbReference type="ChEBI" id="CHEBI:18420"/>
    </ligand>
</feature>
<dbReference type="SFLD" id="SFLDF00046">
    <property type="entry name" value="beta-phosphoglucomutase"/>
    <property type="match status" value="1"/>
</dbReference>
<organism evidence="9 10">
    <name type="scientific">Carboxydocella sporoproducens DSM 16521</name>
    <dbReference type="NCBI Taxonomy" id="1121270"/>
    <lineage>
        <taxon>Bacteria</taxon>
        <taxon>Bacillati</taxon>
        <taxon>Bacillota</taxon>
        <taxon>Clostridia</taxon>
        <taxon>Eubacteriales</taxon>
        <taxon>Clostridiales Family XVI. Incertae Sedis</taxon>
        <taxon>Carboxydocella</taxon>
    </lineage>
</organism>
<dbReference type="PANTHER" id="PTHR11051:SF13">
    <property type="entry name" value="GLYCOSYL TRANSFERASE"/>
    <property type="match status" value="1"/>
</dbReference>
<feature type="domain" description="Glycoside hydrolase family 65 C-terminal" evidence="7">
    <location>
        <begin position="707"/>
        <end position="768"/>
    </location>
</feature>
<feature type="binding site" evidence="3">
    <location>
        <begin position="823"/>
        <end position="828"/>
    </location>
    <ligand>
        <name>substrate</name>
    </ligand>
</feature>
<protein>
    <submittedName>
        <fullName evidence="9">Alpha,alpha-trehalose phosphorylase</fullName>
    </submittedName>
</protein>
<evidence type="ECO:0000259" key="6">
    <source>
        <dbReference type="Pfam" id="PF03632"/>
    </source>
</evidence>
<proteinExistence type="inferred from homology"/>
<dbReference type="GO" id="GO:0008801">
    <property type="term" value="F:beta-phosphoglucomutase activity"/>
    <property type="evidence" value="ECO:0007669"/>
    <property type="project" value="InterPro"/>
</dbReference>
<feature type="binding site" evidence="4">
    <location>
        <position position="790"/>
    </location>
    <ligand>
        <name>Mg(2+)</name>
        <dbReference type="ChEBI" id="CHEBI:18420"/>
    </ligand>
</feature>
<keyword evidence="4" id="KW-0460">Magnesium</keyword>
<dbReference type="InterPro" id="IPR011013">
    <property type="entry name" value="Gal_mutarotase_sf_dom"/>
</dbReference>